<dbReference type="InterPro" id="IPR048570">
    <property type="entry name" value="PSMD1_RPN2_N"/>
</dbReference>
<dbReference type="GO" id="GO:0043161">
    <property type="term" value="P:proteasome-mediated ubiquitin-dependent protein catabolic process"/>
    <property type="evidence" value="ECO:0007669"/>
    <property type="project" value="TreeGrafter"/>
</dbReference>
<dbReference type="Pfam" id="PF00581">
    <property type="entry name" value="Rhodanese"/>
    <property type="match status" value="1"/>
</dbReference>
<dbReference type="InterPro" id="IPR035969">
    <property type="entry name" value="Rab-GAP_TBC_sf"/>
</dbReference>
<dbReference type="GO" id="GO:0005634">
    <property type="term" value="C:nucleus"/>
    <property type="evidence" value="ECO:0007669"/>
    <property type="project" value="TreeGrafter"/>
</dbReference>
<feature type="compositionally biased region" description="Basic and acidic residues" evidence="5">
    <location>
        <begin position="814"/>
        <end position="856"/>
    </location>
</feature>
<dbReference type="InterPro" id="IPR000195">
    <property type="entry name" value="Rab-GAP-TBC_dom"/>
</dbReference>
<sequence length="1619" mass="183130">MAQVMHIWRNNPKNATPYLESLGDPLKQTSEKQIIIENLDDWKVITATWFEMAHYLNVLEALAKDQQFAGRGKAALLCSKVAYCLEDYEKALAFALDSDNNFSSTPRQDDFKDHDSLYVNKIIEQALDTYKKKRNQKTEVEPNLAALIDRIFQQNLERRDFNSVIGLAFDTRRIDMVETAIKTNEAADKTPVMIETLNKVWESQLDIEFRTLVLDLIFHMLDSDLKIEKKGSQNLALKVLSICQKNTLVAYQLAFDLYENAPQEFLEQLKEILFKKEDPSPETEETKPTQENDNLKSILSGEETIKHHMQFVIKNNHTDMLILRNIKDTVRGSCAHNAAVIANGLMHTGTTCDDFLRVNLDWISKATNWNKFNAVASLGLIHKGHEREARKILDPYLPKGDVDPFGFKEGGSLYAYGLIHANHGNQSVITYLTDQLNKATTSAVRHGGCLGLGLAALGTRSVKIYEHLRECLYSQNEAVSGEGAGIAMGLAMAGSMNQSAFDEMRSYILDTQHDKIQRGLRTGIAMLAYGMLEKAEPWIEILESFHSESIMRQTAVCMIAMAYAGSGNAEVVKRLLEKVAADPSNDVKRFATIAIGFVLSGNPELCLSHTGMLFEHFNGHIRYGAAIALGIACAGSGYKESVSRLEPLLQAKENFVRQGALIALSFVLIQHTSSTCSNVVEFRKTITKTITEKSEDTITKFGAIVAQGILDAGGRNVTLSLHNRDGQPDMPSVLGTFVFLQHWYWHSLTHFISLAFQPTCLIGLNKGLKMPKIDFRCNAKASYFAYPPPLEDKKKVEAEKVEVAVLSTTNKKKGAAEKKKKEQEEAEKMEVDEAAEDETHSDEKEKSDEKVNKEAQEPSYHNISNPARVVRLQLRKLSMPNEGTHYTPIKSITRGGIIMFEHLNENEEEELVEAAIAGGLIIRFLASLINMSTSNNNVDSSNENGEQDLSDGWSKVEDEGQSSSLSDDITRQSLNLTGVSEESVKKQMASCLSSRANSWINLLGVRNKPDPLTDWDNLYNLKNQSLLRKDCQKLIQQRSNISSRWTVPEIESLMTLYCKRRNIGYEQDKGWLEILGKLLEFPFDKCNLFNVFWAITTKYIPRSPKMFDLLRLLMQYHDPQLCSFLDSFKIQSSEFTSDWLRTLLCVNMDDDLCNLLWDRYFEKGDPFLIFFVSLAFVQSVKDEILLLTERDKILDLLKNIPSKMTRDDLTDLLEICSVHLNLTPISVREDFHCMLFGSNLLDECSEQPLNRLICLSISAQELYKRAIDPKITNSNFSYFIIDTRPQKSFNAGSISGAFNLNAETIVEDPEKFGFAMSSLLKFKSETCPKDHICFIGSGHEEEDQFMFMAISRFLHQNLEHISYAEGGYRALHSILSETGNLQKLSNHFTKNDCIECKKGPLTVQPKNEWKKSFLSILKKSVQIKQPKIITKENKSSEKDSLKHVSTVERFGNKRYRNVQSVFSINEEESLSSDVDELQISSPQEAKPKGGEKLRWNEIIKKAEIIEHFEGEEVLSSKDDRIPCYIALSRTHMHIFHKLDSSEGIVYSSMRHPLASIIRVTSKKRFPEFLTFKFGYELPTGESHISNVHYFILPKAGDFAKAVKMAILGLKPMALDETET</sequence>
<organism evidence="8 9">
    <name type="scientific">Meloidogyne hapla</name>
    <name type="common">Root-knot nematode worm</name>
    <dbReference type="NCBI Taxonomy" id="6305"/>
    <lineage>
        <taxon>Eukaryota</taxon>
        <taxon>Metazoa</taxon>
        <taxon>Ecdysozoa</taxon>
        <taxon>Nematoda</taxon>
        <taxon>Chromadorea</taxon>
        <taxon>Rhabditida</taxon>
        <taxon>Tylenchina</taxon>
        <taxon>Tylenchomorpha</taxon>
        <taxon>Tylenchoidea</taxon>
        <taxon>Meloidogynidae</taxon>
        <taxon>Meloidogyninae</taxon>
        <taxon>Meloidogyne</taxon>
    </lineage>
</organism>
<evidence type="ECO:0000313" key="8">
    <source>
        <dbReference type="Proteomes" id="UP000095281"/>
    </source>
</evidence>
<comment type="similarity">
    <text evidence="1">Belongs to the proteasome subunit S1 family.</text>
</comment>
<evidence type="ECO:0000256" key="1">
    <source>
        <dbReference type="ARBA" id="ARBA00006308"/>
    </source>
</evidence>
<dbReference type="CDD" id="cd20788">
    <property type="entry name" value="TBC1D23_C-like"/>
    <property type="match status" value="1"/>
</dbReference>
<dbReference type="InterPro" id="IPR002015">
    <property type="entry name" value="Proteasome/cyclosome_rpt"/>
</dbReference>
<dbReference type="FunFam" id="1.25.10.10:FF:000017">
    <property type="entry name" value="26S proteasome non-ATPase regulatory subunit 1"/>
    <property type="match status" value="1"/>
</dbReference>
<evidence type="ECO:0000256" key="4">
    <source>
        <dbReference type="ARBA" id="ARBA00022942"/>
    </source>
</evidence>
<dbReference type="WBParaSite" id="MhA1_Contig134.frz3.fgene3">
    <property type="protein sequence ID" value="MhA1_Contig134.frz3.fgene3"/>
    <property type="gene ID" value="MhA1_Contig134.frz3.fgene3"/>
</dbReference>
<dbReference type="GO" id="GO:0034515">
    <property type="term" value="C:proteasome storage granule"/>
    <property type="evidence" value="ECO:0007669"/>
    <property type="project" value="TreeGrafter"/>
</dbReference>
<protein>
    <recommendedName>
        <fullName evidence="2">26S proteasome non-ATPase regulatory subunit 1</fullName>
    </recommendedName>
</protein>
<feature type="domain" description="Rab-GAP TBC" evidence="6">
    <location>
        <begin position="989"/>
        <end position="1164"/>
    </location>
</feature>
<dbReference type="Pfam" id="PF00566">
    <property type="entry name" value="RabGAP-TBC"/>
    <property type="match status" value="1"/>
</dbReference>
<feature type="region of interest" description="Disordered" evidence="5">
    <location>
        <begin position="935"/>
        <end position="967"/>
    </location>
</feature>
<dbReference type="PROSITE" id="PS50206">
    <property type="entry name" value="RHODANESE_3"/>
    <property type="match status" value="1"/>
</dbReference>
<proteinExistence type="inferred from homology"/>
<dbReference type="Pfam" id="PF19430">
    <property type="entry name" value="TBC1D23_C"/>
    <property type="match status" value="1"/>
</dbReference>
<dbReference type="Pfam" id="PF21505">
    <property type="entry name" value="RPN2_N"/>
    <property type="match status" value="1"/>
</dbReference>
<dbReference type="Pfam" id="PF01851">
    <property type="entry name" value="PC_rep"/>
    <property type="match status" value="3"/>
</dbReference>
<evidence type="ECO:0000256" key="2">
    <source>
        <dbReference type="ARBA" id="ARBA00014929"/>
    </source>
</evidence>
<evidence type="ECO:0000313" key="9">
    <source>
        <dbReference type="WBParaSite" id="MhA1_Contig134.frz3.fgene3"/>
    </source>
</evidence>
<dbReference type="GO" id="GO:0008540">
    <property type="term" value="C:proteasome regulatory particle, base subcomplex"/>
    <property type="evidence" value="ECO:0007669"/>
    <property type="project" value="TreeGrafter"/>
</dbReference>
<feature type="compositionally biased region" description="Polar residues" evidence="5">
    <location>
        <begin position="935"/>
        <end position="944"/>
    </location>
</feature>
<dbReference type="SUPFAM" id="SSF48371">
    <property type="entry name" value="ARM repeat"/>
    <property type="match status" value="1"/>
</dbReference>
<feature type="domain" description="Rhodanese" evidence="7">
    <location>
        <begin position="1274"/>
        <end position="1380"/>
    </location>
</feature>
<keyword evidence="4" id="KW-0647">Proteasome</keyword>
<evidence type="ECO:0000259" key="7">
    <source>
        <dbReference type="PROSITE" id="PS50206"/>
    </source>
</evidence>
<dbReference type="Pfam" id="PF18004">
    <property type="entry name" value="RPN2_C"/>
    <property type="match status" value="1"/>
</dbReference>
<dbReference type="InterPro" id="IPR036873">
    <property type="entry name" value="Rhodanese-like_dom_sf"/>
</dbReference>
<dbReference type="PANTHER" id="PTHR10943:SF2">
    <property type="entry name" value="26S PROTEASOME NON-ATPASE REGULATORY SUBUNIT 1"/>
    <property type="match status" value="1"/>
</dbReference>
<reference evidence="9" key="1">
    <citation type="submission" date="2016-11" db="UniProtKB">
        <authorList>
            <consortium name="WormBaseParasite"/>
        </authorList>
    </citation>
    <scope>IDENTIFICATION</scope>
</reference>
<feature type="region of interest" description="Disordered" evidence="5">
    <location>
        <begin position="810"/>
        <end position="864"/>
    </location>
</feature>
<dbReference type="InterPro" id="IPR045799">
    <property type="entry name" value="TBC1D23_C"/>
</dbReference>
<dbReference type="InterPro" id="IPR016024">
    <property type="entry name" value="ARM-type_fold"/>
</dbReference>
<dbReference type="PANTHER" id="PTHR10943">
    <property type="entry name" value="26S PROTEASOME NON-ATPASE REGULATORY SUBUNIT"/>
    <property type="match status" value="1"/>
</dbReference>
<dbReference type="SUPFAM" id="SSF52821">
    <property type="entry name" value="Rhodanese/Cell cycle control phosphatase"/>
    <property type="match status" value="1"/>
</dbReference>
<evidence type="ECO:0000259" key="6">
    <source>
        <dbReference type="PROSITE" id="PS50086"/>
    </source>
</evidence>
<evidence type="ECO:0000256" key="5">
    <source>
        <dbReference type="SAM" id="MobiDB-lite"/>
    </source>
</evidence>
<name>A0A1I8B511_MELHA</name>
<keyword evidence="8" id="KW-1185">Reference proteome</keyword>
<dbReference type="SUPFAM" id="SSF47923">
    <property type="entry name" value="Ypt/Rab-GAP domain of gyp1p"/>
    <property type="match status" value="1"/>
</dbReference>
<evidence type="ECO:0000256" key="3">
    <source>
        <dbReference type="ARBA" id="ARBA00022737"/>
    </source>
</evidence>
<dbReference type="Gene3D" id="3.40.250.10">
    <property type="entry name" value="Rhodanese-like domain"/>
    <property type="match status" value="1"/>
</dbReference>
<dbReference type="Gene3D" id="1.25.10.10">
    <property type="entry name" value="Leucine-rich Repeat Variant"/>
    <property type="match status" value="1"/>
</dbReference>
<keyword evidence="3" id="KW-0677">Repeat</keyword>
<dbReference type="InterPro" id="IPR011989">
    <property type="entry name" value="ARM-like"/>
</dbReference>
<dbReference type="Proteomes" id="UP000095281">
    <property type="component" value="Unplaced"/>
</dbReference>
<dbReference type="Gene3D" id="1.10.472.80">
    <property type="entry name" value="Ypt/Rab-GAP domain of gyp1p, domain 3"/>
    <property type="match status" value="1"/>
</dbReference>
<accession>A0A1I8B511</accession>
<dbReference type="InterPro" id="IPR040623">
    <property type="entry name" value="RPN2_C"/>
</dbReference>
<dbReference type="InterPro" id="IPR001763">
    <property type="entry name" value="Rhodanese-like_dom"/>
</dbReference>
<dbReference type="PROSITE" id="PS50086">
    <property type="entry name" value="TBC_RABGAP"/>
    <property type="match status" value="1"/>
</dbReference>